<accession>A0A4S4EDS0</accession>
<dbReference type="InterPro" id="IPR001810">
    <property type="entry name" value="F-box_dom"/>
</dbReference>
<dbReference type="EMBL" id="SDRB02005666">
    <property type="protein sequence ID" value="THG13855.1"/>
    <property type="molecule type" value="Genomic_DNA"/>
</dbReference>
<evidence type="ECO:0000256" key="1">
    <source>
        <dbReference type="SAM" id="MobiDB-lite"/>
    </source>
</evidence>
<feature type="domain" description="F-box" evidence="2">
    <location>
        <begin position="84"/>
        <end position="122"/>
    </location>
</feature>
<dbReference type="CDD" id="cd22157">
    <property type="entry name" value="F-box_AtFBW1-like"/>
    <property type="match status" value="1"/>
</dbReference>
<dbReference type="PANTHER" id="PTHR35546">
    <property type="entry name" value="F-BOX PROTEIN INTERACTION DOMAIN PROTEIN-RELATED"/>
    <property type="match status" value="1"/>
</dbReference>
<evidence type="ECO:0000259" key="2">
    <source>
        <dbReference type="SMART" id="SM00256"/>
    </source>
</evidence>
<keyword evidence="4" id="KW-1185">Reference proteome</keyword>
<dbReference type="AlphaFoldDB" id="A0A4S4EDS0"/>
<feature type="compositionally biased region" description="Polar residues" evidence="1">
    <location>
        <begin position="549"/>
        <end position="561"/>
    </location>
</feature>
<reference evidence="3 4" key="1">
    <citation type="journal article" date="2018" name="Proc. Natl. Acad. Sci. U.S.A.">
        <title>Draft genome sequence of Camellia sinensis var. sinensis provides insights into the evolution of the tea genome and tea quality.</title>
        <authorList>
            <person name="Wei C."/>
            <person name="Yang H."/>
            <person name="Wang S."/>
            <person name="Zhao J."/>
            <person name="Liu C."/>
            <person name="Gao L."/>
            <person name="Xia E."/>
            <person name="Lu Y."/>
            <person name="Tai Y."/>
            <person name="She G."/>
            <person name="Sun J."/>
            <person name="Cao H."/>
            <person name="Tong W."/>
            <person name="Gao Q."/>
            <person name="Li Y."/>
            <person name="Deng W."/>
            <person name="Jiang X."/>
            <person name="Wang W."/>
            <person name="Chen Q."/>
            <person name="Zhang S."/>
            <person name="Li H."/>
            <person name="Wu J."/>
            <person name="Wang P."/>
            <person name="Li P."/>
            <person name="Shi C."/>
            <person name="Zheng F."/>
            <person name="Jian J."/>
            <person name="Huang B."/>
            <person name="Shan D."/>
            <person name="Shi M."/>
            <person name="Fang C."/>
            <person name="Yue Y."/>
            <person name="Li F."/>
            <person name="Li D."/>
            <person name="Wei S."/>
            <person name="Han B."/>
            <person name="Jiang C."/>
            <person name="Yin Y."/>
            <person name="Xia T."/>
            <person name="Zhang Z."/>
            <person name="Bennetzen J.L."/>
            <person name="Zhao S."/>
            <person name="Wan X."/>
        </authorList>
    </citation>
    <scope>NUCLEOTIDE SEQUENCE [LARGE SCALE GENOMIC DNA]</scope>
    <source>
        <strain evidence="4">cv. Shuchazao</strain>
        <tissue evidence="3">Leaf</tissue>
    </source>
</reference>
<protein>
    <recommendedName>
        <fullName evidence="2">F-box domain-containing protein</fullName>
    </recommendedName>
</protein>
<name>A0A4S4EDS0_CAMSN</name>
<dbReference type="InterPro" id="IPR017451">
    <property type="entry name" value="F-box-assoc_interact_dom"/>
</dbReference>
<dbReference type="NCBIfam" id="TIGR01640">
    <property type="entry name" value="F_box_assoc_1"/>
    <property type="match status" value="1"/>
</dbReference>
<dbReference type="Pfam" id="PF00646">
    <property type="entry name" value="F-box"/>
    <property type="match status" value="1"/>
</dbReference>
<feature type="region of interest" description="Disordered" evidence="1">
    <location>
        <begin position="527"/>
        <end position="561"/>
    </location>
</feature>
<comment type="caution">
    <text evidence="3">The sequence shown here is derived from an EMBL/GenBank/DDBJ whole genome shotgun (WGS) entry which is preliminary data.</text>
</comment>
<evidence type="ECO:0000313" key="4">
    <source>
        <dbReference type="Proteomes" id="UP000306102"/>
    </source>
</evidence>
<dbReference type="InterPro" id="IPR036047">
    <property type="entry name" value="F-box-like_dom_sf"/>
</dbReference>
<gene>
    <name evidence="3" type="ORF">TEA_003904</name>
</gene>
<sequence length="561" mass="62971">MQFFHREQCFLTSRSMKHPSHPLHPVTAVPYPTYASGSFTSDSCGQSGSGEKMAKKISKKRRKLVVGSTSLEDSLAVEVVVSNVDLLTEILLHVPTKSLLRFKCVSKHWLSLISDSQFSHNHTRRINNSSSSGIYFYCRLRMFKEIKSVSFHSHSSLPTLAFLNGVGEGSTPRIVCSCNGLLLCSKVYGKHYIVCNPTTQKYTALPEPAGTLSRFLDHKFGAYLAFDPSKSPHYKVVLVKYSFDLRGRYGSYYVIGIYSSESASWKHIRVIAPPGNSLRRRVFSNGAIHWMTSNNLYIRFDVDAENLTGTPMPPYPKILSNDEILYFGECHGHLFLIQSRQVFPMRFRILEMDMDYCCWKVKYWVNLRPIASVFPENFHLFSVVCIVKGANEKDFELVFVIYGYFICYNLDRKTWKVLLDFQPDVLVVVAGWRCWGGGGGGGGSGNGNVDGDGSRGCDSSGVVVELMETGNSLQITIFISILYAKESLGKMRTFSPSRDLKRLLGLPIEKRKAPILLNYISTYRSPIPNVPKRNRTPPSTTTPPVTSSLRLDQASTSDLAD</sequence>
<dbReference type="PANTHER" id="PTHR35546:SF25">
    <property type="entry name" value="F-BOX DOMAIN-CONTAINING PROTEIN"/>
    <property type="match status" value="1"/>
</dbReference>
<dbReference type="SUPFAM" id="SSF81383">
    <property type="entry name" value="F-box domain"/>
    <property type="match status" value="1"/>
</dbReference>
<dbReference type="InterPro" id="IPR055290">
    <property type="entry name" value="At3g26010-like"/>
</dbReference>
<dbReference type="Pfam" id="PF07734">
    <property type="entry name" value="FBA_1"/>
    <property type="match status" value="1"/>
</dbReference>
<organism evidence="3 4">
    <name type="scientific">Camellia sinensis var. sinensis</name>
    <name type="common">China tea</name>
    <dbReference type="NCBI Taxonomy" id="542762"/>
    <lineage>
        <taxon>Eukaryota</taxon>
        <taxon>Viridiplantae</taxon>
        <taxon>Streptophyta</taxon>
        <taxon>Embryophyta</taxon>
        <taxon>Tracheophyta</taxon>
        <taxon>Spermatophyta</taxon>
        <taxon>Magnoliopsida</taxon>
        <taxon>eudicotyledons</taxon>
        <taxon>Gunneridae</taxon>
        <taxon>Pentapetalae</taxon>
        <taxon>asterids</taxon>
        <taxon>Ericales</taxon>
        <taxon>Theaceae</taxon>
        <taxon>Camellia</taxon>
    </lineage>
</organism>
<dbReference type="Proteomes" id="UP000306102">
    <property type="component" value="Unassembled WGS sequence"/>
</dbReference>
<feature type="compositionally biased region" description="Low complexity" evidence="1">
    <location>
        <begin position="536"/>
        <end position="548"/>
    </location>
</feature>
<dbReference type="InterPro" id="IPR006527">
    <property type="entry name" value="F-box-assoc_dom_typ1"/>
</dbReference>
<dbReference type="SMART" id="SM00256">
    <property type="entry name" value="FBOX"/>
    <property type="match status" value="1"/>
</dbReference>
<dbReference type="STRING" id="542762.A0A4S4EDS0"/>
<dbReference type="Gene3D" id="1.20.1280.50">
    <property type="match status" value="1"/>
</dbReference>
<evidence type="ECO:0000313" key="3">
    <source>
        <dbReference type="EMBL" id="THG13855.1"/>
    </source>
</evidence>
<proteinExistence type="predicted"/>